<accession>A0AA44U375</accession>
<dbReference type="RefSeq" id="WP_002522108.1">
    <property type="nucleotide sequence ID" value="NZ_CAJTKC010000003.1"/>
</dbReference>
<feature type="region of interest" description="Disordered" evidence="1">
    <location>
        <begin position="1"/>
        <end position="60"/>
    </location>
</feature>
<organism evidence="2 3">
    <name type="scientific">Cutibacterium acnes</name>
    <name type="common">Propionibacterium acnes</name>
    <dbReference type="NCBI Taxonomy" id="1747"/>
    <lineage>
        <taxon>Bacteria</taxon>
        <taxon>Bacillati</taxon>
        <taxon>Actinomycetota</taxon>
        <taxon>Actinomycetes</taxon>
        <taxon>Propionibacteriales</taxon>
        <taxon>Propionibacteriaceae</taxon>
        <taxon>Cutibacterium</taxon>
    </lineage>
</organism>
<reference evidence="2 3" key="1">
    <citation type="submission" date="2017-02" db="EMBL/GenBank/DDBJ databases">
        <title>Prevalence of linear plasmids in Propionibacterium acnes isolates obtained from cancerous prostatic tissue.</title>
        <authorList>
            <person name="Davidsson S."/>
            <person name="Bruggemann H."/>
        </authorList>
    </citation>
    <scope>NUCLEOTIDE SEQUENCE [LARGE SCALE GENOMIC DNA]</scope>
    <source>
        <strain evidence="2 3">09-9</strain>
    </source>
</reference>
<gene>
    <name evidence="2" type="ORF">APS60_09020</name>
</gene>
<feature type="compositionally biased region" description="Low complexity" evidence="1">
    <location>
        <begin position="16"/>
        <end position="27"/>
    </location>
</feature>
<dbReference type="EMBL" id="LKVB01000009">
    <property type="protein sequence ID" value="PHJ26642.1"/>
    <property type="molecule type" value="Genomic_DNA"/>
</dbReference>
<name>A0AA44U375_CUTAC</name>
<sequence length="103" mass="10677">MGKEAEVLPAEMNPPSAGAEHSQAAQAAHHHRGRAKVGVDGVADGRGHGSAPGFDDSPHRAELPLNLGPLRITVNTGPLVRCVNMRWVVPAGDDYGPVGCESP</sequence>
<evidence type="ECO:0000313" key="3">
    <source>
        <dbReference type="Proteomes" id="UP000223982"/>
    </source>
</evidence>
<dbReference type="Proteomes" id="UP000223982">
    <property type="component" value="Unassembled WGS sequence"/>
</dbReference>
<dbReference type="AlphaFoldDB" id="A0AA44U375"/>
<evidence type="ECO:0000256" key="1">
    <source>
        <dbReference type="SAM" id="MobiDB-lite"/>
    </source>
</evidence>
<proteinExistence type="predicted"/>
<evidence type="ECO:0000313" key="2">
    <source>
        <dbReference type="EMBL" id="PHJ26642.1"/>
    </source>
</evidence>
<protein>
    <submittedName>
        <fullName evidence="2">Uncharacterized protein</fullName>
    </submittedName>
</protein>
<comment type="caution">
    <text evidence="2">The sequence shown here is derived from an EMBL/GenBank/DDBJ whole genome shotgun (WGS) entry which is preliminary data.</text>
</comment>